<keyword evidence="2" id="KW-0378">Hydrolase</keyword>
<dbReference type="Gene3D" id="3.30.420.10">
    <property type="entry name" value="Ribonuclease H-like superfamily/Ribonuclease H"/>
    <property type="match status" value="1"/>
</dbReference>
<dbReference type="PANTHER" id="PTHR42648">
    <property type="entry name" value="TRANSPOSASE, PUTATIVE-RELATED"/>
    <property type="match status" value="1"/>
</dbReference>
<dbReference type="GO" id="GO:0003676">
    <property type="term" value="F:nucleic acid binding"/>
    <property type="evidence" value="ECO:0007669"/>
    <property type="project" value="InterPro"/>
</dbReference>
<feature type="domain" description="Retroviral polymerase SH3-like" evidence="4">
    <location>
        <begin position="66"/>
        <end position="125"/>
    </location>
</feature>
<dbReference type="InterPro" id="IPR012337">
    <property type="entry name" value="RNaseH-like_sf"/>
</dbReference>
<dbReference type="InterPro" id="IPR039537">
    <property type="entry name" value="Retrotran_Ty1/copia-like"/>
</dbReference>
<sequence>MNRTLLDRTRAMLNTAGLAKSFWAEAVKTACYVINRSPSVAIDLKTPMEVWTGKPVDYSRVHTFGSPVYVLYNEQERSKLDSKSRKCIFLGYADGVKGFRLWDPTAHKLIISRDVIFEEDKVKGDKGAQSETTTIQVENKTDEDQISYGAIPEHEEQESVESEVSKVRQSTRERRPPGWLSDYVTESNIAYCLLTEDGEPSSFQEATQSSDVSLWMTAMQEELEALDRNKTWDLVTLPQGRKAIGNRWVYKIKRDSNNQVERYRARLVVKGYAQKEGIDFNEIFSPVVRLNTVRVVLALCAVFDLHLEQLDVARKTRPGQIWLRLS</sequence>
<dbReference type="SUPFAM" id="SSF53098">
    <property type="entry name" value="Ribonuclease H-like"/>
    <property type="match status" value="1"/>
</dbReference>
<keyword evidence="1" id="KW-0479">Metal-binding</keyword>
<dbReference type="AlphaFoldDB" id="A0A2Z7CG90"/>
<proteinExistence type="predicted"/>
<evidence type="ECO:0000256" key="1">
    <source>
        <dbReference type="ARBA" id="ARBA00022723"/>
    </source>
</evidence>
<dbReference type="EMBL" id="KQ998120">
    <property type="protein sequence ID" value="KZV43388.1"/>
    <property type="molecule type" value="Genomic_DNA"/>
</dbReference>
<evidence type="ECO:0000259" key="4">
    <source>
        <dbReference type="Pfam" id="PF25597"/>
    </source>
</evidence>
<evidence type="ECO:0000313" key="6">
    <source>
        <dbReference type="Proteomes" id="UP000250235"/>
    </source>
</evidence>
<dbReference type="GO" id="GO:0046872">
    <property type="term" value="F:metal ion binding"/>
    <property type="evidence" value="ECO:0007669"/>
    <property type="project" value="UniProtKB-KW"/>
</dbReference>
<dbReference type="GO" id="GO:0016787">
    <property type="term" value="F:hydrolase activity"/>
    <property type="evidence" value="ECO:0007669"/>
    <property type="project" value="UniProtKB-KW"/>
</dbReference>
<reference evidence="5 6" key="1">
    <citation type="journal article" date="2015" name="Proc. Natl. Acad. Sci. U.S.A.">
        <title>The resurrection genome of Boea hygrometrica: A blueprint for survival of dehydration.</title>
        <authorList>
            <person name="Xiao L."/>
            <person name="Yang G."/>
            <person name="Zhang L."/>
            <person name="Yang X."/>
            <person name="Zhao S."/>
            <person name="Ji Z."/>
            <person name="Zhou Q."/>
            <person name="Hu M."/>
            <person name="Wang Y."/>
            <person name="Chen M."/>
            <person name="Xu Y."/>
            <person name="Jin H."/>
            <person name="Xiao X."/>
            <person name="Hu G."/>
            <person name="Bao F."/>
            <person name="Hu Y."/>
            <person name="Wan P."/>
            <person name="Li L."/>
            <person name="Deng X."/>
            <person name="Kuang T."/>
            <person name="Xiang C."/>
            <person name="Zhu J.K."/>
            <person name="Oliver M.J."/>
            <person name="He Y."/>
        </authorList>
    </citation>
    <scope>NUCLEOTIDE SEQUENCE [LARGE SCALE GENOMIC DNA]</scope>
    <source>
        <strain evidence="6">cv. XS01</strain>
    </source>
</reference>
<evidence type="ECO:0000256" key="2">
    <source>
        <dbReference type="ARBA" id="ARBA00022801"/>
    </source>
</evidence>
<dbReference type="Pfam" id="PF25597">
    <property type="entry name" value="SH3_retrovirus"/>
    <property type="match status" value="1"/>
</dbReference>
<dbReference type="PANTHER" id="PTHR42648:SF28">
    <property type="entry name" value="TRANSPOSON-ENCODED PROTEIN WITH RIBONUCLEASE H-LIKE AND RETROVIRUS ZINC FINGER-LIKE DOMAINS"/>
    <property type="match status" value="1"/>
</dbReference>
<dbReference type="InterPro" id="IPR057670">
    <property type="entry name" value="SH3_retrovirus"/>
</dbReference>
<evidence type="ECO:0000259" key="3">
    <source>
        <dbReference type="Pfam" id="PF07727"/>
    </source>
</evidence>
<gene>
    <name evidence="5" type="ORF">F511_21980</name>
</gene>
<feature type="domain" description="Reverse transcriptase Ty1/copia-type" evidence="3">
    <location>
        <begin position="229"/>
        <end position="313"/>
    </location>
</feature>
<keyword evidence="6" id="KW-1185">Reference proteome</keyword>
<dbReference type="OrthoDB" id="1929979at2759"/>
<accession>A0A2Z7CG90</accession>
<dbReference type="Pfam" id="PF07727">
    <property type="entry name" value="RVT_2"/>
    <property type="match status" value="1"/>
</dbReference>
<dbReference type="InterPro" id="IPR036397">
    <property type="entry name" value="RNaseH_sf"/>
</dbReference>
<evidence type="ECO:0000313" key="5">
    <source>
        <dbReference type="EMBL" id="KZV43388.1"/>
    </source>
</evidence>
<dbReference type="InterPro" id="IPR013103">
    <property type="entry name" value="RVT_2"/>
</dbReference>
<dbReference type="Proteomes" id="UP000250235">
    <property type="component" value="Unassembled WGS sequence"/>
</dbReference>
<organism evidence="5 6">
    <name type="scientific">Dorcoceras hygrometricum</name>
    <dbReference type="NCBI Taxonomy" id="472368"/>
    <lineage>
        <taxon>Eukaryota</taxon>
        <taxon>Viridiplantae</taxon>
        <taxon>Streptophyta</taxon>
        <taxon>Embryophyta</taxon>
        <taxon>Tracheophyta</taxon>
        <taxon>Spermatophyta</taxon>
        <taxon>Magnoliopsida</taxon>
        <taxon>eudicotyledons</taxon>
        <taxon>Gunneridae</taxon>
        <taxon>Pentapetalae</taxon>
        <taxon>asterids</taxon>
        <taxon>lamiids</taxon>
        <taxon>Lamiales</taxon>
        <taxon>Gesneriaceae</taxon>
        <taxon>Didymocarpoideae</taxon>
        <taxon>Trichosporeae</taxon>
        <taxon>Loxocarpinae</taxon>
        <taxon>Dorcoceras</taxon>
    </lineage>
</organism>
<protein>
    <submittedName>
        <fullName evidence="5">Uncharacterized protein</fullName>
    </submittedName>
</protein>
<name>A0A2Z7CG90_9LAMI</name>